<feature type="domain" description="HTH lysR-type" evidence="5">
    <location>
        <begin position="1"/>
        <end position="59"/>
    </location>
</feature>
<organism evidence="6 7">
    <name type="scientific">Uliginosibacterium silvisoli</name>
    <dbReference type="NCBI Taxonomy" id="3114758"/>
    <lineage>
        <taxon>Bacteria</taxon>
        <taxon>Pseudomonadati</taxon>
        <taxon>Pseudomonadota</taxon>
        <taxon>Betaproteobacteria</taxon>
        <taxon>Rhodocyclales</taxon>
        <taxon>Zoogloeaceae</taxon>
        <taxon>Uliginosibacterium</taxon>
    </lineage>
</organism>
<evidence type="ECO:0000313" key="7">
    <source>
        <dbReference type="Proteomes" id="UP001331561"/>
    </source>
</evidence>
<evidence type="ECO:0000313" key="6">
    <source>
        <dbReference type="EMBL" id="MEC5385791.1"/>
    </source>
</evidence>
<dbReference type="CDD" id="cd08422">
    <property type="entry name" value="PBP2_CrgA_like"/>
    <property type="match status" value="1"/>
</dbReference>
<keyword evidence="3" id="KW-0238">DNA-binding</keyword>
<dbReference type="PANTHER" id="PTHR30537:SF35">
    <property type="entry name" value="TRANSCRIPTIONAL REGULATORY PROTEIN"/>
    <property type="match status" value="1"/>
</dbReference>
<proteinExistence type="inferred from homology"/>
<evidence type="ECO:0000259" key="5">
    <source>
        <dbReference type="PROSITE" id="PS50931"/>
    </source>
</evidence>
<dbReference type="InterPro" id="IPR000847">
    <property type="entry name" value="LysR_HTH_N"/>
</dbReference>
<name>A0ABU6K2N1_9RHOO</name>
<dbReference type="EMBL" id="JAYXHS010000001">
    <property type="protein sequence ID" value="MEC5385791.1"/>
    <property type="molecule type" value="Genomic_DNA"/>
</dbReference>
<dbReference type="Gene3D" id="1.10.10.10">
    <property type="entry name" value="Winged helix-like DNA-binding domain superfamily/Winged helix DNA-binding domain"/>
    <property type="match status" value="1"/>
</dbReference>
<comment type="similarity">
    <text evidence="1">Belongs to the LysR transcriptional regulatory family.</text>
</comment>
<dbReference type="InterPro" id="IPR036388">
    <property type="entry name" value="WH-like_DNA-bd_sf"/>
</dbReference>
<comment type="caution">
    <text evidence="6">The sequence shown here is derived from an EMBL/GenBank/DDBJ whole genome shotgun (WGS) entry which is preliminary data.</text>
</comment>
<keyword evidence="2" id="KW-0805">Transcription regulation</keyword>
<dbReference type="SUPFAM" id="SSF46785">
    <property type="entry name" value="Winged helix' DNA-binding domain"/>
    <property type="match status" value="1"/>
</dbReference>
<gene>
    <name evidence="6" type="ORF">VVD49_08650</name>
</gene>
<dbReference type="SUPFAM" id="SSF53850">
    <property type="entry name" value="Periplasmic binding protein-like II"/>
    <property type="match status" value="1"/>
</dbReference>
<dbReference type="PROSITE" id="PS50931">
    <property type="entry name" value="HTH_LYSR"/>
    <property type="match status" value="1"/>
</dbReference>
<dbReference type="InterPro" id="IPR005119">
    <property type="entry name" value="LysR_subst-bd"/>
</dbReference>
<evidence type="ECO:0000256" key="4">
    <source>
        <dbReference type="ARBA" id="ARBA00023163"/>
    </source>
</evidence>
<evidence type="ECO:0000256" key="2">
    <source>
        <dbReference type="ARBA" id="ARBA00023015"/>
    </source>
</evidence>
<reference evidence="6 7" key="1">
    <citation type="submission" date="2024-01" db="EMBL/GenBank/DDBJ databases">
        <title>Uliginosibacterium soil sp. nov.</title>
        <authorList>
            <person name="Lv Y."/>
        </authorList>
    </citation>
    <scope>NUCLEOTIDE SEQUENCE [LARGE SCALE GENOMIC DNA]</scope>
    <source>
        <strain evidence="6 7">H3</strain>
    </source>
</reference>
<dbReference type="Proteomes" id="UP001331561">
    <property type="component" value="Unassembled WGS sequence"/>
</dbReference>
<accession>A0ABU6K2N1</accession>
<keyword evidence="4" id="KW-0804">Transcription</keyword>
<dbReference type="InterPro" id="IPR036390">
    <property type="entry name" value="WH_DNA-bd_sf"/>
</dbReference>
<sequence length="297" mass="32248">MDRLDTFRLFVRLMELGSFAAAAAELGVSPSAASKAINQLEASLGARLLHRTTRRLSLTEAGTTYLERARAVLLAVEEADAEAAGATVSASGRLRLNMPMALGLADLGEALADFAAEHPGIELDVDLGDRHADLLAEGFDLGLRATTDPKDSSYVAQRIAAFPLHICAAPAYMERHGRPATPDDLAEHACFAYVYATAGLRWPLRWRGQTHVVITPRMRANNTLFLKRLVLAGLGIAVLPGFVAKPEIDTGALVELFPDVERPPLLLFAQYPERRLTPHKVSVCVAFLKDWFAARQA</sequence>
<evidence type="ECO:0000256" key="3">
    <source>
        <dbReference type="ARBA" id="ARBA00023125"/>
    </source>
</evidence>
<dbReference type="Pfam" id="PF03466">
    <property type="entry name" value="LysR_substrate"/>
    <property type="match status" value="1"/>
</dbReference>
<keyword evidence="7" id="KW-1185">Reference proteome</keyword>
<dbReference type="Pfam" id="PF00126">
    <property type="entry name" value="HTH_1"/>
    <property type="match status" value="1"/>
</dbReference>
<evidence type="ECO:0000256" key="1">
    <source>
        <dbReference type="ARBA" id="ARBA00009437"/>
    </source>
</evidence>
<dbReference type="RefSeq" id="WP_327598738.1">
    <property type="nucleotide sequence ID" value="NZ_JAYXHS010000001.1"/>
</dbReference>
<protein>
    <submittedName>
        <fullName evidence="6">LysR family transcriptional regulator</fullName>
    </submittedName>
</protein>
<dbReference type="Gene3D" id="3.40.190.290">
    <property type="match status" value="1"/>
</dbReference>
<dbReference type="PANTHER" id="PTHR30537">
    <property type="entry name" value="HTH-TYPE TRANSCRIPTIONAL REGULATOR"/>
    <property type="match status" value="1"/>
</dbReference>
<dbReference type="InterPro" id="IPR058163">
    <property type="entry name" value="LysR-type_TF_proteobact-type"/>
</dbReference>